<accession>A0A1R3VCJ9</accession>
<proteinExistence type="predicted"/>
<dbReference type="RefSeq" id="WP_077380832.1">
    <property type="nucleotide sequence ID" value="NZ_FTPD01000034.1"/>
</dbReference>
<organism evidence="1 2">
    <name type="scientific">Mesorhizobium prunaredense</name>
    <dbReference type="NCBI Taxonomy" id="1631249"/>
    <lineage>
        <taxon>Bacteria</taxon>
        <taxon>Pseudomonadati</taxon>
        <taxon>Pseudomonadota</taxon>
        <taxon>Alphaproteobacteria</taxon>
        <taxon>Hyphomicrobiales</taxon>
        <taxon>Phyllobacteriaceae</taxon>
        <taxon>Mesorhizobium</taxon>
    </lineage>
</organism>
<keyword evidence="2" id="KW-1185">Reference proteome</keyword>
<name>A0A1R3VCJ9_9HYPH</name>
<gene>
    <name evidence="1" type="ORF">BQ8794_40200</name>
</gene>
<evidence type="ECO:0000313" key="2">
    <source>
        <dbReference type="Proteomes" id="UP000188388"/>
    </source>
</evidence>
<dbReference type="Pfam" id="PF08734">
    <property type="entry name" value="GYD"/>
    <property type="match status" value="1"/>
</dbReference>
<evidence type="ECO:0000313" key="1">
    <source>
        <dbReference type="EMBL" id="SIT57601.1"/>
    </source>
</evidence>
<dbReference type="EMBL" id="FTPD01000034">
    <property type="protein sequence ID" value="SIT57601.1"/>
    <property type="molecule type" value="Genomic_DNA"/>
</dbReference>
<dbReference type="InterPro" id="IPR014845">
    <property type="entry name" value="GYD/TTHA1554"/>
</dbReference>
<dbReference type="STRING" id="1631249.BQ8794_40200"/>
<reference evidence="2" key="1">
    <citation type="submission" date="2017-01" db="EMBL/GenBank/DDBJ databases">
        <authorList>
            <person name="Brunel B."/>
        </authorList>
    </citation>
    <scope>NUCLEOTIDE SEQUENCE [LARGE SCALE GENOMIC DNA]</scope>
</reference>
<dbReference type="Proteomes" id="UP000188388">
    <property type="component" value="Unassembled WGS sequence"/>
</dbReference>
<protein>
    <submittedName>
        <fullName evidence="1">Putative GYD family protein</fullName>
    </submittedName>
</protein>
<dbReference type="AlphaFoldDB" id="A0A1R3VCJ9"/>
<sequence>MPPHETADTPAATTTSRLYISLMRLTDKGLAELAGSPERRKISEERVAALGGRSIAFYATLGAYDFVQVFEMPDNEAMMQYVLTARRDGFVEPLILPAFDPQIFGAIVERVLK</sequence>